<dbReference type="OrthoDB" id="1427035at2759"/>
<name>A0A371G0L6_MUCPR</name>
<protein>
    <submittedName>
        <fullName evidence="2">F-box/FBD/LRR-repeat protein</fullName>
    </submittedName>
</protein>
<dbReference type="InterPro" id="IPR032675">
    <property type="entry name" value="LRR_dom_sf"/>
</dbReference>
<dbReference type="Gene3D" id="3.80.10.10">
    <property type="entry name" value="Ribonuclease Inhibitor"/>
    <property type="match status" value="1"/>
</dbReference>
<dbReference type="PROSITE" id="PS50181">
    <property type="entry name" value="FBOX"/>
    <property type="match status" value="1"/>
</dbReference>
<dbReference type="EMBL" id="QJKJ01007151">
    <property type="protein sequence ID" value="RDX84109.1"/>
    <property type="molecule type" value="Genomic_DNA"/>
</dbReference>
<dbReference type="SMART" id="SM00256">
    <property type="entry name" value="FBOX"/>
    <property type="match status" value="1"/>
</dbReference>
<proteinExistence type="predicted"/>
<dbReference type="SUPFAM" id="SSF52047">
    <property type="entry name" value="RNI-like"/>
    <property type="match status" value="1"/>
</dbReference>
<dbReference type="SMART" id="SM00579">
    <property type="entry name" value="FBD"/>
    <property type="match status" value="1"/>
</dbReference>
<dbReference type="InterPro" id="IPR006566">
    <property type="entry name" value="FBD"/>
</dbReference>
<dbReference type="Pfam" id="PF24758">
    <property type="entry name" value="LRR_At5g56370"/>
    <property type="match status" value="1"/>
</dbReference>
<dbReference type="InterPro" id="IPR055411">
    <property type="entry name" value="LRR_FXL15/At3g58940/PEG3-like"/>
</dbReference>
<dbReference type="PANTHER" id="PTHR31639:SF237">
    <property type="entry name" value="F-BOX DOMAIN-CONTAINING PROTEIN"/>
    <property type="match status" value="1"/>
</dbReference>
<evidence type="ECO:0000259" key="1">
    <source>
        <dbReference type="PROSITE" id="PS50181"/>
    </source>
</evidence>
<dbReference type="SUPFAM" id="SSF81383">
    <property type="entry name" value="F-box domain"/>
    <property type="match status" value="1"/>
</dbReference>
<feature type="non-terminal residue" evidence="2">
    <location>
        <position position="1"/>
    </location>
</feature>
<evidence type="ECO:0000313" key="3">
    <source>
        <dbReference type="Proteomes" id="UP000257109"/>
    </source>
</evidence>
<keyword evidence="3" id="KW-1185">Reference proteome</keyword>
<dbReference type="Pfam" id="PF00646">
    <property type="entry name" value="F-box"/>
    <property type="match status" value="1"/>
</dbReference>
<gene>
    <name evidence="2" type="ORF">CR513_34891</name>
</gene>
<sequence>MVPCEKKADCGEHIDRISDLPSNVIDVILQHLPIHEQLKTSILSRKWRYMWASVSTFKFVNNFFEKCNHLVCPQTSNIITEVLFVHNGPVLEFTLHIPLNYPIKMECLSKWILFLSRKGIKHLELVNQQAHPYQTPSHIFSCGDLTYLYLCNFKLSIIPNFYGFKSLVCLYLFKIIFESGELESLMSGSPLLVVLTISYCPGVEHINVSSPILKNLNIESDEVIKSICLKQAQNLTNLTLWTNRRGDNFEGGWVSDLLKGMQKIERLDLGGNYIKSNNKAVWPQVSFKEFGCNESCFSRLQIVNITVKTAYKNALNLIRFVLAKSSSLKILTFNVGFGLNQSGVPILLSTSRDLLRMRRASPTAVVKFFYDGFIE</sequence>
<evidence type="ECO:0000313" key="2">
    <source>
        <dbReference type="EMBL" id="RDX84109.1"/>
    </source>
</evidence>
<dbReference type="STRING" id="157652.A0A371G0L6"/>
<dbReference type="Proteomes" id="UP000257109">
    <property type="component" value="Unassembled WGS sequence"/>
</dbReference>
<dbReference type="AlphaFoldDB" id="A0A371G0L6"/>
<dbReference type="InterPro" id="IPR001810">
    <property type="entry name" value="F-box_dom"/>
</dbReference>
<accession>A0A371G0L6</accession>
<dbReference type="PANTHER" id="PTHR31639">
    <property type="entry name" value="F-BOX PROTEIN-LIKE"/>
    <property type="match status" value="1"/>
</dbReference>
<comment type="caution">
    <text evidence="2">The sequence shown here is derived from an EMBL/GenBank/DDBJ whole genome shotgun (WGS) entry which is preliminary data.</text>
</comment>
<organism evidence="2 3">
    <name type="scientific">Mucuna pruriens</name>
    <name type="common">Velvet bean</name>
    <name type="synonym">Dolichos pruriens</name>
    <dbReference type="NCBI Taxonomy" id="157652"/>
    <lineage>
        <taxon>Eukaryota</taxon>
        <taxon>Viridiplantae</taxon>
        <taxon>Streptophyta</taxon>
        <taxon>Embryophyta</taxon>
        <taxon>Tracheophyta</taxon>
        <taxon>Spermatophyta</taxon>
        <taxon>Magnoliopsida</taxon>
        <taxon>eudicotyledons</taxon>
        <taxon>Gunneridae</taxon>
        <taxon>Pentapetalae</taxon>
        <taxon>rosids</taxon>
        <taxon>fabids</taxon>
        <taxon>Fabales</taxon>
        <taxon>Fabaceae</taxon>
        <taxon>Papilionoideae</taxon>
        <taxon>50 kb inversion clade</taxon>
        <taxon>NPAAA clade</taxon>
        <taxon>indigoferoid/millettioid clade</taxon>
        <taxon>Phaseoleae</taxon>
        <taxon>Mucuna</taxon>
    </lineage>
</organism>
<dbReference type="InterPro" id="IPR036047">
    <property type="entry name" value="F-box-like_dom_sf"/>
</dbReference>
<feature type="domain" description="F-box" evidence="1">
    <location>
        <begin position="14"/>
        <end position="60"/>
    </location>
</feature>
<reference evidence="2" key="1">
    <citation type="submission" date="2018-05" db="EMBL/GenBank/DDBJ databases">
        <title>Draft genome of Mucuna pruriens seed.</title>
        <authorList>
            <person name="Nnadi N.E."/>
            <person name="Vos R."/>
            <person name="Hasami M.H."/>
            <person name="Devisetty U.K."/>
            <person name="Aguiy J.C."/>
        </authorList>
    </citation>
    <scope>NUCLEOTIDE SEQUENCE [LARGE SCALE GENOMIC DNA]</scope>
    <source>
        <strain evidence="2">JCA_2017</strain>
    </source>
</reference>